<organism evidence="2 3">
    <name type="scientific">Amycolatopsis samaneae</name>
    <dbReference type="NCBI Taxonomy" id="664691"/>
    <lineage>
        <taxon>Bacteria</taxon>
        <taxon>Bacillati</taxon>
        <taxon>Actinomycetota</taxon>
        <taxon>Actinomycetes</taxon>
        <taxon>Pseudonocardiales</taxon>
        <taxon>Pseudonocardiaceae</taxon>
        <taxon>Amycolatopsis</taxon>
    </lineage>
</organism>
<protein>
    <recommendedName>
        <fullName evidence="4">CDP-Glycerol:Poly(Glycerophosphate) glycerophosphotransferase</fullName>
    </recommendedName>
</protein>
<evidence type="ECO:0000313" key="3">
    <source>
        <dbReference type="Proteomes" id="UP001597419"/>
    </source>
</evidence>
<dbReference type="Gene3D" id="3.40.50.12580">
    <property type="match status" value="1"/>
</dbReference>
<sequence>MSREPHAEVPVGRDARRWTSITPARTVLLVAHNVTTLTRLLDIIPAFENDTRVQLVFTLTTGDPFQHGITTALENTGIIVIPWRQAKTTTFDLVITASHHGKLGKLSHPQAILSHGIGYTKYSPRSQEPGARSQEPGARSQEPGARSHFGIGPEWTLRNGKPVAAALVLSHPSQLRQLADAAPAALPSATIGGDPCYDRLLASVPFRERYRSALGTRDRRLVLLSSTWSDTGLLGTRPALLRELAAELPRDAWQLAIAPHPNTWHGHGPGQLTRWHADCQRAGVLFLPEFDGWRAGLLAADVIVGDHGSVTGYAAALGRPTVLGAFDDVPPGTPITMLGSAAPRLPARGPYAPHLAAAIDAHRPDHFTAVRDLVSALPGRSLATLRALFYRLLRLDEPAAEVAVEVVPPYRPDPAGTPPFADLVEGSVEGTLVRLIRRPAEVQRAGLDDQETHLSCSADYPVRSLVDNAAIITALAADAGHNVRGWHETILARHPACVLTAVLREKSSQVLVREGPAITLTAPGAPPEALASILYAWRAEGLSWSALPSALSVELGGTTHRVAIEVS</sequence>
<proteinExistence type="predicted"/>
<dbReference type="EMBL" id="JBHUKU010000021">
    <property type="protein sequence ID" value="MFD2463597.1"/>
    <property type="molecule type" value="Genomic_DNA"/>
</dbReference>
<comment type="caution">
    <text evidence="2">The sequence shown here is derived from an EMBL/GenBank/DDBJ whole genome shotgun (WGS) entry which is preliminary data.</text>
</comment>
<name>A0ABW5GRP2_9PSEU</name>
<accession>A0ABW5GRP2</accession>
<feature type="region of interest" description="Disordered" evidence="1">
    <location>
        <begin position="123"/>
        <end position="152"/>
    </location>
</feature>
<evidence type="ECO:0008006" key="4">
    <source>
        <dbReference type="Google" id="ProtNLM"/>
    </source>
</evidence>
<evidence type="ECO:0000256" key="1">
    <source>
        <dbReference type="SAM" id="MobiDB-lite"/>
    </source>
</evidence>
<keyword evidence="3" id="KW-1185">Reference proteome</keyword>
<evidence type="ECO:0000313" key="2">
    <source>
        <dbReference type="EMBL" id="MFD2463597.1"/>
    </source>
</evidence>
<dbReference type="RefSeq" id="WP_345400657.1">
    <property type="nucleotide sequence ID" value="NZ_BAABHG010000011.1"/>
</dbReference>
<gene>
    <name evidence="2" type="ORF">ACFSYJ_33630</name>
</gene>
<dbReference type="Proteomes" id="UP001597419">
    <property type="component" value="Unassembled WGS sequence"/>
</dbReference>
<reference evidence="3" key="1">
    <citation type="journal article" date="2019" name="Int. J. Syst. Evol. Microbiol.">
        <title>The Global Catalogue of Microorganisms (GCM) 10K type strain sequencing project: providing services to taxonomists for standard genome sequencing and annotation.</title>
        <authorList>
            <consortium name="The Broad Institute Genomics Platform"/>
            <consortium name="The Broad Institute Genome Sequencing Center for Infectious Disease"/>
            <person name="Wu L."/>
            <person name="Ma J."/>
        </authorList>
    </citation>
    <scope>NUCLEOTIDE SEQUENCE [LARGE SCALE GENOMIC DNA]</scope>
    <source>
        <strain evidence="3">CGMCC 4.7643</strain>
    </source>
</reference>
<dbReference type="InterPro" id="IPR043148">
    <property type="entry name" value="TagF_C"/>
</dbReference>